<dbReference type="Pfam" id="PF01177">
    <property type="entry name" value="Asp_Glu_race"/>
    <property type="match status" value="1"/>
</dbReference>
<dbReference type="SUPFAM" id="SSF53681">
    <property type="entry name" value="Aspartate/glutamate racemase"/>
    <property type="match status" value="2"/>
</dbReference>
<dbReference type="PANTHER" id="PTHR21198">
    <property type="entry name" value="GLUTAMATE RACEMASE"/>
    <property type="match status" value="1"/>
</dbReference>
<sequence>MGSTRIGVIGGMGNEAMVDLIEKINGSISASDSIELVAFGNSRLAYKAEEVGQQWQATDTPELRKYATATYTLRLMQYLDVKVMGLACNSAHELFRTILPQIPVHFVDMIKQTAASLEGSEDTILVMGVNSLVDSGLYQSALADQGVKSTKPSPENQQKVMDAIYHPEFGIKTAKITPQAEQLLCEVICDELAKQGCTKIVFGCTELPLALTAESCLRFKQQGLLPPEITVIDASMVLAQSLISTLGDASSLIEPLQSYQQPYLDWIAPLAVSVSSLEQLASIQKQIFAQTTSYLAKNNKSLTGSYMHLPTLFFTDNAKGVADKLRAIDIEAIDGDDLTAADIEQALQRHLAE</sequence>
<gene>
    <name evidence="3" type="ORF">IC627_17590</name>
    <name evidence="2" type="ORF">PDPUS_2_00244</name>
</gene>
<dbReference type="GO" id="GO:0047661">
    <property type="term" value="F:amino-acid racemase activity"/>
    <property type="evidence" value="ECO:0007669"/>
    <property type="project" value="InterPro"/>
</dbReference>
<dbReference type="Proteomes" id="UP000218676">
    <property type="component" value="Chromosome 2"/>
</dbReference>
<protein>
    <submittedName>
        <fullName evidence="2">Aspartate racemase</fullName>
    </submittedName>
    <submittedName>
        <fullName evidence="3">Aspartate/glutamate racemase family protein</fullName>
    </submittedName>
</protein>
<evidence type="ECO:0000313" key="3">
    <source>
        <dbReference type="EMBL" id="QOD58639.1"/>
    </source>
</evidence>
<proteinExistence type="predicted"/>
<dbReference type="PANTHER" id="PTHR21198:SF7">
    <property type="entry name" value="ASPARTATE-GLUTAMATE RACEMASE FAMILY"/>
    <property type="match status" value="1"/>
</dbReference>
<accession>A0A1V1VFN1</accession>
<dbReference type="RefSeq" id="WP_086959084.1">
    <property type="nucleotide sequence ID" value="NZ_AP018046.1"/>
</dbReference>
<reference evidence="2" key="1">
    <citation type="journal article" date="2017" name="Genome Announc.">
        <title>Whole-Genome Sequence of Photobacterium damselae subsp. piscicida Strain 91-197, Isolated from Hybrid Striped Bass (Morone sp.) in the United States.</title>
        <authorList>
            <person name="Teru Y."/>
            <person name="Hikima J."/>
            <person name="Kono T."/>
            <person name="Sakai M."/>
            <person name="Takano T."/>
            <person name="Hawke J.P."/>
            <person name="Takeyama H."/>
            <person name="Aoki T."/>
        </authorList>
    </citation>
    <scope>NUCLEOTIDE SEQUENCE</scope>
    <source>
        <strain evidence="2">91-197</strain>
    </source>
</reference>
<reference evidence="3 5" key="3">
    <citation type="submission" date="2020-09" db="EMBL/GenBank/DDBJ databases">
        <title>Complete, closed and curated genome sequences of Photobacterium damselae subsp. piscicida isolates from Australia indicate localised evolution and additional plasmid-borne pathogenicity mechanisms.</title>
        <authorList>
            <person name="Baseggio L."/>
            <person name="Silayeva O."/>
            <person name="Buller N."/>
            <person name="Landos M."/>
            <person name="Engelstaedter J."/>
            <person name="Barnes A.C."/>
        </authorList>
    </citation>
    <scope>NUCLEOTIDE SEQUENCE [LARGE SCALE GENOMIC DNA]</scope>
    <source>
        <strain evidence="3 5">AS-16-0540-1</strain>
    </source>
</reference>
<dbReference type="EMBL" id="CP061855">
    <property type="protein sequence ID" value="QOD58639.1"/>
    <property type="molecule type" value="Genomic_DNA"/>
</dbReference>
<dbReference type="Gene3D" id="3.40.50.1860">
    <property type="match status" value="2"/>
</dbReference>
<dbReference type="Proteomes" id="UP000516656">
    <property type="component" value="Chromosome 2"/>
</dbReference>
<reference evidence="4" key="2">
    <citation type="submission" date="2017-05" db="EMBL/GenBank/DDBJ databases">
        <title>Whole genome sequence of fish pathogenic bacteria, Photobacterium damselae subsp. piscicida, strain 91-197, isolated from hybrid striped bass (Morone sp.) in USA.</title>
        <authorList>
            <person name="Teru Y."/>
            <person name="Hikima J."/>
            <person name="Kono T."/>
            <person name="Sakai M."/>
            <person name="Takano T."/>
            <person name="Hawke J.P."/>
            <person name="Takeyama H."/>
            <person name="Aoki T."/>
        </authorList>
    </citation>
    <scope>NUCLEOTIDE SEQUENCE [LARGE SCALE GENOMIC DNA]</scope>
    <source>
        <strain evidence="4">91-197</strain>
    </source>
</reference>
<dbReference type="EMBL" id="AP018046">
    <property type="protein sequence ID" value="BAX54830.1"/>
    <property type="molecule type" value="Genomic_DNA"/>
</dbReference>
<evidence type="ECO:0000313" key="2">
    <source>
        <dbReference type="EMBL" id="BAX54830.1"/>
    </source>
</evidence>
<evidence type="ECO:0000313" key="4">
    <source>
        <dbReference type="Proteomes" id="UP000218676"/>
    </source>
</evidence>
<name>A0A1V1VFN1_PHODP</name>
<evidence type="ECO:0000313" key="5">
    <source>
        <dbReference type="Proteomes" id="UP000516656"/>
    </source>
</evidence>
<organism evidence="2 4">
    <name type="scientific">Photobacterium damsela subsp. piscicida</name>
    <name type="common">Pasteurella piscicida</name>
    <dbReference type="NCBI Taxonomy" id="38294"/>
    <lineage>
        <taxon>Bacteria</taxon>
        <taxon>Pseudomonadati</taxon>
        <taxon>Pseudomonadota</taxon>
        <taxon>Gammaproteobacteria</taxon>
        <taxon>Vibrionales</taxon>
        <taxon>Vibrionaceae</taxon>
        <taxon>Photobacterium</taxon>
    </lineage>
</organism>
<dbReference type="AlphaFoldDB" id="A0A1V1VFN1"/>
<dbReference type="InterPro" id="IPR001920">
    <property type="entry name" value="Asp/Glu_race"/>
</dbReference>
<dbReference type="InterPro" id="IPR015942">
    <property type="entry name" value="Asp/Glu/hydantoin_racemase"/>
</dbReference>
<evidence type="ECO:0000256" key="1">
    <source>
        <dbReference type="ARBA" id="ARBA00023235"/>
    </source>
</evidence>
<keyword evidence="1" id="KW-0413">Isomerase</keyword>